<dbReference type="SUPFAM" id="SSF52016">
    <property type="entry name" value="LeuD/IlvD-like"/>
    <property type="match status" value="1"/>
</dbReference>
<dbReference type="PANTHER" id="PTHR43345:SF2">
    <property type="entry name" value="3-ISOPROPYLMALATE DEHYDRATASE SMALL SUBUNIT 1"/>
    <property type="match status" value="1"/>
</dbReference>
<dbReference type="PANTHER" id="PTHR43345">
    <property type="entry name" value="3-ISOPROPYLMALATE DEHYDRATASE SMALL SUBUNIT 2-RELATED-RELATED"/>
    <property type="match status" value="1"/>
</dbReference>
<proteinExistence type="predicted"/>
<dbReference type="AlphaFoldDB" id="A0A849I6D1"/>
<dbReference type="Gene3D" id="3.20.19.10">
    <property type="entry name" value="Aconitase, domain 4"/>
    <property type="match status" value="1"/>
</dbReference>
<dbReference type="InterPro" id="IPR015928">
    <property type="entry name" value="Aconitase/3IPM_dehydase_swvl"/>
</dbReference>
<name>A0A849I6D1_9HYPH</name>
<gene>
    <name evidence="2" type="ORF">HJG44_04180</name>
</gene>
<accession>A0A849I6D1</accession>
<dbReference type="Proteomes" id="UP000564885">
    <property type="component" value="Unassembled WGS sequence"/>
</dbReference>
<dbReference type="InterPro" id="IPR050075">
    <property type="entry name" value="LeuD"/>
</dbReference>
<sequence length="172" mass="18696">MLTPYHGRCWKLPDGVSSDQLIAPPHVFNFEPDYLRQHLLAEVSPDLARSAKPGDIIVAGAHFAHGSVHSHPFIAMKAMGLGLICRSLSRGPYRLTVFMGVPVLTIDDETYCAIRDADELAVDFATGEIRTTDKTFKAEPLPPFLMEIIEAGGGFEYAKQQSARSSSHAGSG</sequence>
<dbReference type="RefSeq" id="WP_171217040.1">
    <property type="nucleotide sequence ID" value="NZ_JABEPP010000001.1"/>
</dbReference>
<dbReference type="GO" id="GO:0016829">
    <property type="term" value="F:lyase activity"/>
    <property type="evidence" value="ECO:0007669"/>
    <property type="project" value="UniProtKB-KW"/>
</dbReference>
<evidence type="ECO:0000256" key="1">
    <source>
        <dbReference type="ARBA" id="ARBA00023239"/>
    </source>
</evidence>
<protein>
    <submittedName>
        <fullName evidence="2">3-isopropylmalate dehydratase</fullName>
    </submittedName>
</protein>
<dbReference type="EMBL" id="JABEPP010000001">
    <property type="protein sequence ID" value="NNM71597.1"/>
    <property type="molecule type" value="Genomic_DNA"/>
</dbReference>
<evidence type="ECO:0000313" key="2">
    <source>
        <dbReference type="EMBL" id="NNM71597.1"/>
    </source>
</evidence>
<evidence type="ECO:0000313" key="3">
    <source>
        <dbReference type="Proteomes" id="UP000564885"/>
    </source>
</evidence>
<keyword evidence="3" id="KW-1185">Reference proteome</keyword>
<organism evidence="2 3">
    <name type="scientific">Enterovirga aerilata</name>
    <dbReference type="NCBI Taxonomy" id="2730920"/>
    <lineage>
        <taxon>Bacteria</taxon>
        <taxon>Pseudomonadati</taxon>
        <taxon>Pseudomonadota</taxon>
        <taxon>Alphaproteobacteria</taxon>
        <taxon>Hyphomicrobiales</taxon>
        <taxon>Methylobacteriaceae</taxon>
        <taxon>Enterovirga</taxon>
    </lineage>
</organism>
<comment type="caution">
    <text evidence="2">The sequence shown here is derived from an EMBL/GenBank/DDBJ whole genome shotgun (WGS) entry which is preliminary data.</text>
</comment>
<reference evidence="2 3" key="1">
    <citation type="submission" date="2020-04" db="EMBL/GenBank/DDBJ databases">
        <title>Enterovirga sp. isolate from soil.</title>
        <authorList>
            <person name="Chea S."/>
            <person name="Kim D.-U."/>
        </authorList>
    </citation>
    <scope>NUCLEOTIDE SEQUENCE [LARGE SCALE GENOMIC DNA]</scope>
    <source>
        <strain evidence="2 3">DB1703</strain>
    </source>
</reference>
<keyword evidence="1" id="KW-0456">Lyase</keyword>